<dbReference type="Proteomes" id="UP000507954">
    <property type="component" value="Unassembled WGS sequence"/>
</dbReference>
<dbReference type="EMBL" id="CABFNB010000161">
    <property type="protein sequence ID" value="VTZ65660.1"/>
    <property type="molecule type" value="Genomic_DNA"/>
</dbReference>
<gene>
    <name evidence="2" type="ORF">EMEDMD4_90152</name>
</gene>
<protein>
    <submittedName>
        <fullName evidence="2">Uncharacterized protein</fullName>
    </submittedName>
</protein>
<evidence type="ECO:0000256" key="1">
    <source>
        <dbReference type="SAM" id="MobiDB-lite"/>
    </source>
</evidence>
<sequence>MAERGPKVSIAMMEPATMMSQGKPLRSSGRVTAGETADMDKLLMMRGHPMVVPASGEAN</sequence>
<proteinExistence type="predicted"/>
<organism evidence="2">
    <name type="scientific">Sinorhizobium medicae</name>
    <dbReference type="NCBI Taxonomy" id="110321"/>
    <lineage>
        <taxon>Bacteria</taxon>
        <taxon>Pseudomonadati</taxon>
        <taxon>Pseudomonadota</taxon>
        <taxon>Alphaproteobacteria</taxon>
        <taxon>Hyphomicrobiales</taxon>
        <taxon>Rhizobiaceae</taxon>
        <taxon>Sinorhizobium/Ensifer group</taxon>
        <taxon>Sinorhizobium</taxon>
    </lineage>
</organism>
<accession>A0A508X7I7</accession>
<reference evidence="2" key="1">
    <citation type="submission" date="2019-06" db="EMBL/GenBank/DDBJ databases">
        <authorList>
            <person name="Le Quere A."/>
            <person name="Colella S."/>
        </authorList>
    </citation>
    <scope>NUCLEOTIDE SEQUENCE</scope>
    <source>
        <strain evidence="2">EmedicaeMD41</strain>
    </source>
</reference>
<name>A0A508X7I7_9HYPH</name>
<feature type="region of interest" description="Disordered" evidence="1">
    <location>
        <begin position="1"/>
        <end position="33"/>
    </location>
</feature>
<dbReference type="AlphaFoldDB" id="A0A508X7I7"/>
<evidence type="ECO:0000313" key="2">
    <source>
        <dbReference type="EMBL" id="VTZ65660.1"/>
    </source>
</evidence>